<sequence>MQRLGGGVIYMDETSSSVKKGETLENSIAVMAGYADVVVLRHPTPGSVLESVFLTQIVLNLRYINFQRASHHCRKPLINAGDGIGEHPSQALLDIFTIREEIGTVHPLARLLTLYNVQLRYVSPASLKMPSHIVNFVTSKQIPQEEYNSLEEVLPDTDVLYMARIQRERFSSQEEYDKACGHFIVTPQLMTRAKSKKGGASSVA</sequence>
<dbReference type="Pfam" id="PF02729">
    <property type="entry name" value="OTCace_N"/>
    <property type="match status" value="1"/>
</dbReference>
<keyword evidence="5" id="KW-1185">Reference proteome</keyword>
<evidence type="ECO:0008006" key="6">
    <source>
        <dbReference type="Google" id="ProtNLM"/>
    </source>
</evidence>
<dbReference type="PANTHER" id="PTHR45753:SF6">
    <property type="entry name" value="ASPARTATE CARBAMOYLTRANSFERASE"/>
    <property type="match status" value="1"/>
</dbReference>
<dbReference type="PANTHER" id="PTHR45753">
    <property type="entry name" value="ORNITHINE CARBAMOYLTRANSFERASE, MITOCHONDRIAL"/>
    <property type="match status" value="1"/>
</dbReference>
<reference evidence="4" key="2">
    <citation type="submission" date="2021-08" db="EMBL/GenBank/DDBJ databases">
        <authorList>
            <person name="Eriksson T."/>
        </authorList>
    </citation>
    <scope>NUCLEOTIDE SEQUENCE</scope>
    <source>
        <strain evidence="4">Stoneville</strain>
        <tissue evidence="4">Whole head</tissue>
    </source>
</reference>
<gene>
    <name evidence="4" type="ORF">GEV33_006759</name>
</gene>
<dbReference type="GO" id="GO:0006520">
    <property type="term" value="P:amino acid metabolic process"/>
    <property type="evidence" value="ECO:0007669"/>
    <property type="project" value="InterPro"/>
</dbReference>
<reference evidence="4" key="1">
    <citation type="journal article" date="2020" name="J Insects Food Feed">
        <title>The yellow mealworm (Tenebrio molitor) genome: a resource for the emerging insects as food and feed industry.</title>
        <authorList>
            <person name="Eriksson T."/>
            <person name="Andere A."/>
            <person name="Kelstrup H."/>
            <person name="Emery V."/>
            <person name="Picard C."/>
        </authorList>
    </citation>
    <scope>NUCLEOTIDE SEQUENCE</scope>
    <source>
        <strain evidence="4">Stoneville</strain>
        <tissue evidence="4">Whole head</tissue>
    </source>
</reference>
<dbReference type="Proteomes" id="UP000719412">
    <property type="component" value="Unassembled WGS sequence"/>
</dbReference>
<dbReference type="GO" id="GO:0016597">
    <property type="term" value="F:amino acid binding"/>
    <property type="evidence" value="ECO:0007669"/>
    <property type="project" value="InterPro"/>
</dbReference>
<dbReference type="EMBL" id="JABDTM020022181">
    <property type="protein sequence ID" value="KAH0816033.1"/>
    <property type="molecule type" value="Genomic_DNA"/>
</dbReference>
<protein>
    <recommendedName>
        <fullName evidence="6">Aspartate carbamoyltransferase</fullName>
    </recommendedName>
</protein>
<organism evidence="4 5">
    <name type="scientific">Tenebrio molitor</name>
    <name type="common">Yellow mealworm beetle</name>
    <dbReference type="NCBI Taxonomy" id="7067"/>
    <lineage>
        <taxon>Eukaryota</taxon>
        <taxon>Metazoa</taxon>
        <taxon>Ecdysozoa</taxon>
        <taxon>Arthropoda</taxon>
        <taxon>Hexapoda</taxon>
        <taxon>Insecta</taxon>
        <taxon>Pterygota</taxon>
        <taxon>Neoptera</taxon>
        <taxon>Endopterygota</taxon>
        <taxon>Coleoptera</taxon>
        <taxon>Polyphaga</taxon>
        <taxon>Cucujiformia</taxon>
        <taxon>Tenebrionidae</taxon>
        <taxon>Tenebrio</taxon>
    </lineage>
</organism>
<name>A0A8J6HM23_TENMO</name>
<dbReference type="InterPro" id="IPR006132">
    <property type="entry name" value="Asp/Orn_carbamoyltranf_P-bd"/>
</dbReference>
<evidence type="ECO:0000313" key="5">
    <source>
        <dbReference type="Proteomes" id="UP000719412"/>
    </source>
</evidence>
<evidence type="ECO:0000313" key="4">
    <source>
        <dbReference type="EMBL" id="KAH0816033.1"/>
    </source>
</evidence>
<feature type="domain" description="Aspartate/ornithine carbamoyltransferase Asp/Orn-binding" evidence="2">
    <location>
        <begin position="104"/>
        <end position="196"/>
    </location>
</feature>
<dbReference type="AlphaFoldDB" id="A0A8J6HM23"/>
<dbReference type="Pfam" id="PF00185">
    <property type="entry name" value="OTCace"/>
    <property type="match status" value="1"/>
</dbReference>
<proteinExistence type="predicted"/>
<dbReference type="InterPro" id="IPR036901">
    <property type="entry name" value="Asp/Orn_carbamoylTrfase_sf"/>
</dbReference>
<dbReference type="GO" id="GO:0016743">
    <property type="term" value="F:carboxyl- or carbamoyltransferase activity"/>
    <property type="evidence" value="ECO:0007669"/>
    <property type="project" value="InterPro"/>
</dbReference>
<evidence type="ECO:0000259" key="3">
    <source>
        <dbReference type="Pfam" id="PF02729"/>
    </source>
</evidence>
<keyword evidence="1" id="KW-0808">Transferase</keyword>
<dbReference type="InterPro" id="IPR006131">
    <property type="entry name" value="Asp_carbamoyltransf_Asp/Orn-bd"/>
</dbReference>
<feature type="domain" description="Aspartate/ornithine carbamoyltransferase carbamoyl-P binding" evidence="3">
    <location>
        <begin position="1"/>
        <end position="100"/>
    </location>
</feature>
<accession>A0A8J6HM23</accession>
<evidence type="ECO:0000256" key="1">
    <source>
        <dbReference type="ARBA" id="ARBA00022679"/>
    </source>
</evidence>
<dbReference type="Gene3D" id="3.40.50.1370">
    <property type="entry name" value="Aspartate/ornithine carbamoyltransferase"/>
    <property type="match status" value="2"/>
</dbReference>
<evidence type="ECO:0000259" key="2">
    <source>
        <dbReference type="Pfam" id="PF00185"/>
    </source>
</evidence>
<dbReference type="SUPFAM" id="SSF53671">
    <property type="entry name" value="Aspartate/ornithine carbamoyltransferase"/>
    <property type="match status" value="1"/>
</dbReference>
<comment type="caution">
    <text evidence="4">The sequence shown here is derived from an EMBL/GenBank/DDBJ whole genome shotgun (WGS) entry which is preliminary data.</text>
</comment>